<dbReference type="EMBL" id="CP144697">
    <property type="protein sequence ID" value="WVZ15361.1"/>
    <property type="molecule type" value="Genomic_DNA"/>
</dbReference>
<dbReference type="AlphaFoldDB" id="A0AAQ3S4B4"/>
<protein>
    <submittedName>
        <fullName evidence="1">Uncharacterized protein</fullName>
    </submittedName>
</protein>
<evidence type="ECO:0000313" key="1">
    <source>
        <dbReference type="EMBL" id="WVZ15361.1"/>
    </source>
</evidence>
<organism evidence="1 2">
    <name type="scientific">Vigna mungo</name>
    <name type="common">Black gram</name>
    <name type="synonym">Phaseolus mungo</name>
    <dbReference type="NCBI Taxonomy" id="3915"/>
    <lineage>
        <taxon>Eukaryota</taxon>
        <taxon>Viridiplantae</taxon>
        <taxon>Streptophyta</taxon>
        <taxon>Embryophyta</taxon>
        <taxon>Tracheophyta</taxon>
        <taxon>Spermatophyta</taxon>
        <taxon>Magnoliopsida</taxon>
        <taxon>eudicotyledons</taxon>
        <taxon>Gunneridae</taxon>
        <taxon>Pentapetalae</taxon>
        <taxon>rosids</taxon>
        <taxon>fabids</taxon>
        <taxon>Fabales</taxon>
        <taxon>Fabaceae</taxon>
        <taxon>Papilionoideae</taxon>
        <taxon>50 kb inversion clade</taxon>
        <taxon>NPAAA clade</taxon>
        <taxon>indigoferoid/millettioid clade</taxon>
        <taxon>Phaseoleae</taxon>
        <taxon>Vigna</taxon>
    </lineage>
</organism>
<keyword evidence="2" id="KW-1185">Reference proteome</keyword>
<gene>
    <name evidence="1" type="ORF">V8G54_012927</name>
</gene>
<proteinExistence type="predicted"/>
<reference evidence="1 2" key="1">
    <citation type="journal article" date="2023" name="Life. Sci Alliance">
        <title>Evolutionary insights into 3D genome organization and epigenetic landscape of Vigna mungo.</title>
        <authorList>
            <person name="Junaid A."/>
            <person name="Singh B."/>
            <person name="Bhatia S."/>
        </authorList>
    </citation>
    <scope>NUCLEOTIDE SEQUENCE [LARGE SCALE GENOMIC DNA]</scope>
    <source>
        <strain evidence="1">Urdbean</strain>
    </source>
</reference>
<sequence length="109" mass="12408">MSKAFNWFVSIAESTDKKSLAQTLYAEASVVYAFKEWWLRGCSMNLESDFPLTYSNCSFRPCMSIFSSLSQQDSGSPTERYSDMTSSMHSLNFLSAMSLRNLEYESVES</sequence>
<name>A0AAQ3S4B4_VIGMU</name>
<dbReference type="Proteomes" id="UP001374535">
    <property type="component" value="Chromosome 4"/>
</dbReference>
<accession>A0AAQ3S4B4</accession>
<evidence type="ECO:0000313" key="2">
    <source>
        <dbReference type="Proteomes" id="UP001374535"/>
    </source>
</evidence>